<dbReference type="AlphaFoldDB" id="A0A7E5WNQ4"/>
<evidence type="ECO:0000313" key="14">
    <source>
        <dbReference type="RefSeq" id="XP_026742329.1"/>
    </source>
</evidence>
<dbReference type="OrthoDB" id="6416209at2759"/>
<keyword evidence="7" id="KW-0378">Hydrolase</keyword>
<evidence type="ECO:0000256" key="11">
    <source>
        <dbReference type="SAM" id="Phobius"/>
    </source>
</evidence>
<dbReference type="RefSeq" id="XP_026742329.1">
    <property type="nucleotide sequence ID" value="XM_026886528.1"/>
</dbReference>
<comment type="subcellular location">
    <subcellularLocation>
        <location evidence="1">Endoplasmic reticulum membrane</location>
        <topology evidence="1">Multi-pass membrane protein</topology>
    </subcellularLocation>
</comment>
<evidence type="ECO:0000256" key="9">
    <source>
        <dbReference type="ARBA" id="ARBA00022989"/>
    </source>
</evidence>
<dbReference type="InterPro" id="IPR036938">
    <property type="entry name" value="PAP2/HPO_sf"/>
</dbReference>
<protein>
    <recommendedName>
        <fullName evidence="4">glucose-6-phosphatase</fullName>
        <ecNumber evidence="4">3.1.3.9</ecNumber>
    </recommendedName>
</protein>
<evidence type="ECO:0000256" key="10">
    <source>
        <dbReference type="ARBA" id="ARBA00023136"/>
    </source>
</evidence>
<reference evidence="14" key="1">
    <citation type="submission" date="2025-08" db="UniProtKB">
        <authorList>
            <consortium name="RefSeq"/>
        </authorList>
    </citation>
    <scope>IDENTIFICATION</scope>
</reference>
<dbReference type="SUPFAM" id="SSF48317">
    <property type="entry name" value="Acid phosphatase/Vanadium-dependent haloperoxidase"/>
    <property type="match status" value="1"/>
</dbReference>
<keyword evidence="10 11" id="KW-0472">Membrane</keyword>
<feature type="transmembrane region" description="Helical" evidence="11">
    <location>
        <begin position="43"/>
        <end position="69"/>
    </location>
</feature>
<keyword evidence="6 11" id="KW-0812">Transmembrane</keyword>
<sequence>MSVMDRVNAFGVSIISVLQARGFNENIIYAINEASNPQHLLMFYFPFVAVIDSVFAAQLLLCMAFSGWLTSMIKWLSLSDRPYWWVQETPYYPHDQRPILTQTSQTCEIGSGNPSEHMTSAVIISILFCMWMTSYLDECQCKINWSSWIMFPFCFYNALIVMIAQLYTAVHFPHQCLIGAMIGAILVPVLCVYIIDPYIWQYGAVSNKDTVVVRVWYVLSTIGMTLIAVFTYYCYKSIGWQPSWSIKLAYRYCDNPANITRTSIPLFSIMTSTAYMLGWALFVSPAVIRYRYFTKPRSIPLGLLIALLFLKIFQLIEHFSCNLDIKTYYLVQFLVTVCKPGLFLRVLPSILKLPYFCITCCERLALKMEQ</sequence>
<evidence type="ECO:0000256" key="7">
    <source>
        <dbReference type="ARBA" id="ARBA00022801"/>
    </source>
</evidence>
<dbReference type="GeneID" id="113504288"/>
<proteinExistence type="inferred from homology"/>
<evidence type="ECO:0000256" key="3">
    <source>
        <dbReference type="ARBA" id="ARBA00009266"/>
    </source>
</evidence>
<comment type="similarity">
    <text evidence="3">Belongs to the glucose-6-phosphatase family.</text>
</comment>
<feature type="transmembrane region" description="Helical" evidence="11">
    <location>
        <begin position="266"/>
        <end position="287"/>
    </location>
</feature>
<evidence type="ECO:0000256" key="1">
    <source>
        <dbReference type="ARBA" id="ARBA00004477"/>
    </source>
</evidence>
<dbReference type="PANTHER" id="PTHR12591">
    <property type="entry name" value="GLUCOSE-6-PHOSPHATASE"/>
    <property type="match status" value="1"/>
</dbReference>
<feature type="domain" description="Phosphatidic acid phosphatase type 2/haloperoxidase" evidence="12">
    <location>
        <begin position="56"/>
        <end position="190"/>
    </location>
</feature>
<feature type="transmembrane region" description="Helical" evidence="11">
    <location>
        <begin position="118"/>
        <end position="136"/>
    </location>
</feature>
<dbReference type="InParanoid" id="A0A7E5WNQ4"/>
<feature type="transmembrane region" description="Helical" evidence="11">
    <location>
        <begin position="328"/>
        <end position="347"/>
    </location>
</feature>
<dbReference type="Pfam" id="PF01569">
    <property type="entry name" value="PAP2"/>
    <property type="match status" value="1"/>
</dbReference>
<name>A0A7E5WNQ4_TRINI</name>
<keyword evidence="5" id="KW-0312">Gluconeogenesis</keyword>
<dbReference type="GO" id="GO:0051156">
    <property type="term" value="P:glucose 6-phosphate metabolic process"/>
    <property type="evidence" value="ECO:0007669"/>
    <property type="project" value="TreeGrafter"/>
</dbReference>
<dbReference type="GO" id="GO:0004346">
    <property type="term" value="F:glucose-6-phosphatase activity"/>
    <property type="evidence" value="ECO:0007669"/>
    <property type="project" value="UniProtKB-EC"/>
</dbReference>
<evidence type="ECO:0000256" key="2">
    <source>
        <dbReference type="ARBA" id="ARBA00004742"/>
    </source>
</evidence>
<evidence type="ECO:0000256" key="6">
    <source>
        <dbReference type="ARBA" id="ARBA00022692"/>
    </source>
</evidence>
<feature type="transmembrane region" description="Helical" evidence="11">
    <location>
        <begin position="148"/>
        <end position="170"/>
    </location>
</feature>
<feature type="transmembrane region" description="Helical" evidence="11">
    <location>
        <begin position="215"/>
        <end position="235"/>
    </location>
</feature>
<evidence type="ECO:0000256" key="5">
    <source>
        <dbReference type="ARBA" id="ARBA00022432"/>
    </source>
</evidence>
<dbReference type="InterPro" id="IPR000326">
    <property type="entry name" value="PAP2/HPO"/>
</dbReference>
<evidence type="ECO:0000313" key="13">
    <source>
        <dbReference type="Proteomes" id="UP000322000"/>
    </source>
</evidence>
<dbReference type="GO" id="GO:0006094">
    <property type="term" value="P:gluconeogenesis"/>
    <property type="evidence" value="ECO:0007669"/>
    <property type="project" value="UniProtKB-KW"/>
</dbReference>
<feature type="transmembrane region" description="Helical" evidence="11">
    <location>
        <begin position="299"/>
        <end position="316"/>
    </location>
</feature>
<keyword evidence="13" id="KW-1185">Reference proteome</keyword>
<keyword evidence="9 11" id="KW-1133">Transmembrane helix</keyword>
<gene>
    <name evidence="14" type="primary">LOC113504288</name>
</gene>
<dbReference type="Gene3D" id="1.20.144.10">
    <property type="entry name" value="Phosphatidic acid phosphatase type 2/haloperoxidase"/>
    <property type="match status" value="1"/>
</dbReference>
<dbReference type="Proteomes" id="UP000322000">
    <property type="component" value="Chromosome 21"/>
</dbReference>
<dbReference type="KEGG" id="tnl:113504288"/>
<organism evidence="13 14">
    <name type="scientific">Trichoplusia ni</name>
    <name type="common">Cabbage looper</name>
    <dbReference type="NCBI Taxonomy" id="7111"/>
    <lineage>
        <taxon>Eukaryota</taxon>
        <taxon>Metazoa</taxon>
        <taxon>Ecdysozoa</taxon>
        <taxon>Arthropoda</taxon>
        <taxon>Hexapoda</taxon>
        <taxon>Insecta</taxon>
        <taxon>Pterygota</taxon>
        <taxon>Neoptera</taxon>
        <taxon>Endopterygota</taxon>
        <taxon>Lepidoptera</taxon>
        <taxon>Glossata</taxon>
        <taxon>Ditrysia</taxon>
        <taxon>Noctuoidea</taxon>
        <taxon>Noctuidae</taxon>
        <taxon>Plusiinae</taxon>
        <taxon>Trichoplusia</taxon>
    </lineage>
</organism>
<dbReference type="GO" id="GO:0005789">
    <property type="term" value="C:endoplasmic reticulum membrane"/>
    <property type="evidence" value="ECO:0007669"/>
    <property type="project" value="UniProtKB-SubCell"/>
</dbReference>
<evidence type="ECO:0000259" key="12">
    <source>
        <dbReference type="Pfam" id="PF01569"/>
    </source>
</evidence>
<evidence type="ECO:0000256" key="8">
    <source>
        <dbReference type="ARBA" id="ARBA00022824"/>
    </source>
</evidence>
<evidence type="ECO:0000256" key="4">
    <source>
        <dbReference type="ARBA" id="ARBA00012634"/>
    </source>
</evidence>
<dbReference type="PANTHER" id="PTHR12591:SF0">
    <property type="entry name" value="FI19814P1"/>
    <property type="match status" value="1"/>
</dbReference>
<dbReference type="FunCoup" id="A0A7E5WNQ4">
    <property type="interactions" value="179"/>
</dbReference>
<dbReference type="EC" id="3.1.3.9" evidence="4"/>
<keyword evidence="8" id="KW-0256">Endoplasmic reticulum</keyword>
<accession>A0A7E5WNQ4</accession>
<feature type="transmembrane region" description="Helical" evidence="11">
    <location>
        <begin position="177"/>
        <end position="195"/>
    </location>
</feature>
<comment type="pathway">
    <text evidence="2">Carbohydrate biosynthesis; gluconeogenesis.</text>
</comment>